<organism evidence="1">
    <name type="scientific">Heligmosomoides polygyrus</name>
    <name type="common">Parasitic roundworm</name>
    <dbReference type="NCBI Taxonomy" id="6339"/>
    <lineage>
        <taxon>Eukaryota</taxon>
        <taxon>Metazoa</taxon>
        <taxon>Ecdysozoa</taxon>
        <taxon>Nematoda</taxon>
        <taxon>Chromadorea</taxon>
        <taxon>Rhabditida</taxon>
        <taxon>Rhabditina</taxon>
        <taxon>Rhabditomorpha</taxon>
        <taxon>Strongyloidea</taxon>
        <taxon>Heligmosomidae</taxon>
        <taxon>Heligmosomoides</taxon>
    </lineage>
</organism>
<dbReference type="EMBL" id="UZAH01025290">
    <property type="protein sequence ID" value="VDO60609.1"/>
    <property type="molecule type" value="Genomic_DNA"/>
</dbReference>
<dbReference type="AlphaFoldDB" id="A0A3P7X3D6"/>
<dbReference type="OrthoDB" id="5844648at2759"/>
<name>A0A3P7X3D6_HELPZ</name>
<evidence type="ECO:0000313" key="1">
    <source>
        <dbReference type="EMBL" id="VDO60609.1"/>
    </source>
</evidence>
<evidence type="ECO:0000313" key="2">
    <source>
        <dbReference type="Proteomes" id="UP000050761"/>
    </source>
</evidence>
<evidence type="ECO:0000313" key="3">
    <source>
        <dbReference type="WBParaSite" id="HPBE_0000424901-mRNA-1"/>
    </source>
</evidence>
<gene>
    <name evidence="1" type="ORF">HPBE_LOCUS4250</name>
</gene>
<protein>
    <submittedName>
        <fullName evidence="3">Reverse transcriptase</fullName>
    </submittedName>
</protein>
<dbReference type="WBParaSite" id="HPBE_0000424901-mRNA-1">
    <property type="protein sequence ID" value="HPBE_0000424901-mRNA-1"/>
    <property type="gene ID" value="HPBE_0000424901"/>
</dbReference>
<keyword evidence="2" id="KW-1185">Reference proteome</keyword>
<proteinExistence type="predicted"/>
<dbReference type="Proteomes" id="UP000050761">
    <property type="component" value="Unassembled WGS sequence"/>
</dbReference>
<accession>A0A3P7X3D6</accession>
<sequence length="133" mass="14972">MRGLPRVERPRPKKLVRIGTLNETRWKGEKAKEIGEGVKLFYNGENTMRSSVGKAESLNDSVAAVQKISERIMSLRLDTKVAVRSRVTGLKTKILRLAIVGGWAIGYSRPPLVGQEQKKMSREVLHEFITVQD</sequence>
<reference evidence="3" key="2">
    <citation type="submission" date="2019-09" db="UniProtKB">
        <authorList>
            <consortium name="WormBaseParasite"/>
        </authorList>
    </citation>
    <scope>IDENTIFICATION</scope>
</reference>
<reference evidence="1 2" key="1">
    <citation type="submission" date="2018-11" db="EMBL/GenBank/DDBJ databases">
        <authorList>
            <consortium name="Pathogen Informatics"/>
        </authorList>
    </citation>
    <scope>NUCLEOTIDE SEQUENCE [LARGE SCALE GENOMIC DNA]</scope>
</reference>